<dbReference type="EMBL" id="JAAMPC010000004">
    <property type="protein sequence ID" value="KAG2316004.1"/>
    <property type="molecule type" value="Genomic_DNA"/>
</dbReference>
<comment type="caution">
    <text evidence="1">The sequence shown here is derived from an EMBL/GenBank/DDBJ whole genome shotgun (WGS) entry which is preliminary data.</text>
</comment>
<evidence type="ECO:0000313" key="1">
    <source>
        <dbReference type="EMBL" id="KAG2316004.1"/>
    </source>
</evidence>
<protein>
    <submittedName>
        <fullName evidence="1">Uncharacterized protein</fullName>
    </submittedName>
</protein>
<gene>
    <name evidence="1" type="ORF">Bca52824_019126</name>
</gene>
<dbReference type="AlphaFoldDB" id="A0A8X7VQS7"/>
<name>A0A8X7VQS7_BRACI</name>
<dbReference type="Proteomes" id="UP000886595">
    <property type="component" value="Unassembled WGS sequence"/>
</dbReference>
<evidence type="ECO:0000313" key="2">
    <source>
        <dbReference type="Proteomes" id="UP000886595"/>
    </source>
</evidence>
<reference evidence="1 2" key="1">
    <citation type="submission" date="2020-02" db="EMBL/GenBank/DDBJ databases">
        <authorList>
            <person name="Ma Q."/>
            <person name="Huang Y."/>
            <person name="Song X."/>
            <person name="Pei D."/>
        </authorList>
    </citation>
    <scope>NUCLEOTIDE SEQUENCE [LARGE SCALE GENOMIC DNA]</scope>
    <source>
        <strain evidence="1">Sxm20200214</strain>
        <tissue evidence="1">Leaf</tissue>
    </source>
</reference>
<keyword evidence="2" id="KW-1185">Reference proteome</keyword>
<sequence length="60" mass="6646">MSPSSFSGKPQWSARNYAPSHRRVVFSSVTLQRPPLRLALFTIEAISNSRAISSVVSRRG</sequence>
<accession>A0A8X7VQS7</accession>
<organism evidence="1 2">
    <name type="scientific">Brassica carinata</name>
    <name type="common">Ethiopian mustard</name>
    <name type="synonym">Abyssinian cabbage</name>
    <dbReference type="NCBI Taxonomy" id="52824"/>
    <lineage>
        <taxon>Eukaryota</taxon>
        <taxon>Viridiplantae</taxon>
        <taxon>Streptophyta</taxon>
        <taxon>Embryophyta</taxon>
        <taxon>Tracheophyta</taxon>
        <taxon>Spermatophyta</taxon>
        <taxon>Magnoliopsida</taxon>
        <taxon>eudicotyledons</taxon>
        <taxon>Gunneridae</taxon>
        <taxon>Pentapetalae</taxon>
        <taxon>rosids</taxon>
        <taxon>malvids</taxon>
        <taxon>Brassicales</taxon>
        <taxon>Brassicaceae</taxon>
        <taxon>Brassiceae</taxon>
        <taxon>Brassica</taxon>
    </lineage>
</organism>
<proteinExistence type="predicted"/>